<protein>
    <submittedName>
        <fullName evidence="4">Alpha-amylase family glycosyl hydrolase</fullName>
    </submittedName>
</protein>
<evidence type="ECO:0000259" key="3">
    <source>
        <dbReference type="Pfam" id="PF00128"/>
    </source>
</evidence>
<feature type="domain" description="Glycosyl hydrolase family 13 catalytic" evidence="3">
    <location>
        <begin position="3"/>
        <end position="130"/>
    </location>
</feature>
<keyword evidence="2" id="KW-0326">Glycosidase</keyword>
<dbReference type="GO" id="GO:0016798">
    <property type="term" value="F:hydrolase activity, acting on glycosyl bonds"/>
    <property type="evidence" value="ECO:0007669"/>
    <property type="project" value="UniProtKB-KW"/>
</dbReference>
<dbReference type="InterPro" id="IPR006047">
    <property type="entry name" value="GH13_cat_dom"/>
</dbReference>
<dbReference type="Pfam" id="PF00128">
    <property type="entry name" value="Alpha-amylase"/>
    <property type="match status" value="1"/>
</dbReference>
<sequence>MNKDSFIIAEIWYDAKLMMTGRGVDSVMNYELRDMLLALVADESIGVGDFHERLVRHANRYALAEAMGLYNLLGSHDTERIWTRCGADRRKLSLLLAMQFMLPGMPAVYYGDEIGMAGDNDPGCRGAMRWEPEPADSDIWQETAEWIRLRKSHPALLGGDLILFAAERCKRLYDCQKT</sequence>
<dbReference type="GO" id="GO:0005975">
    <property type="term" value="P:carbohydrate metabolic process"/>
    <property type="evidence" value="ECO:0007669"/>
    <property type="project" value="InterPro"/>
</dbReference>
<dbReference type="InterPro" id="IPR017853">
    <property type="entry name" value="GH"/>
</dbReference>
<dbReference type="AlphaFoldDB" id="A0A9X4QTS6"/>
<accession>A0A9X4QTS6</accession>
<evidence type="ECO:0000256" key="2">
    <source>
        <dbReference type="ARBA" id="ARBA00023295"/>
    </source>
</evidence>
<dbReference type="Gene3D" id="3.20.20.80">
    <property type="entry name" value="Glycosidases"/>
    <property type="match status" value="1"/>
</dbReference>
<name>A0A9X4QTS6_9BACL</name>
<keyword evidence="1 4" id="KW-0378">Hydrolase</keyword>
<dbReference type="SUPFAM" id="SSF51445">
    <property type="entry name" value="(Trans)glycosidases"/>
    <property type="match status" value="1"/>
</dbReference>
<dbReference type="PANTHER" id="PTHR10357:SF210">
    <property type="entry name" value="MALTODEXTRIN GLUCOSIDASE"/>
    <property type="match status" value="1"/>
</dbReference>
<gene>
    <name evidence="4" type="ORF">OMP40_15910</name>
</gene>
<dbReference type="Proteomes" id="UP001153404">
    <property type="component" value="Unassembled WGS sequence"/>
</dbReference>
<evidence type="ECO:0000313" key="5">
    <source>
        <dbReference type="Proteomes" id="UP001153404"/>
    </source>
</evidence>
<dbReference type="RefSeq" id="WP_277532664.1">
    <property type="nucleotide sequence ID" value="NZ_JAPDIA010000003.1"/>
</dbReference>
<reference evidence="4" key="1">
    <citation type="submission" date="2022-10" db="EMBL/GenBank/DDBJ databases">
        <title>Comparative genomic analysis of Cohnella hashimotonis sp. nov., isolated from the International Space Station.</title>
        <authorList>
            <person name="Simpson A."/>
            <person name="Venkateswaran K."/>
        </authorList>
    </citation>
    <scope>NUCLEOTIDE SEQUENCE</scope>
    <source>
        <strain evidence="4">DSM 28161</strain>
    </source>
</reference>
<comment type="caution">
    <text evidence="4">The sequence shown here is derived from an EMBL/GenBank/DDBJ whole genome shotgun (WGS) entry which is preliminary data.</text>
</comment>
<proteinExistence type="predicted"/>
<evidence type="ECO:0000313" key="4">
    <source>
        <dbReference type="EMBL" id="MDG0810688.1"/>
    </source>
</evidence>
<dbReference type="PANTHER" id="PTHR10357">
    <property type="entry name" value="ALPHA-AMYLASE FAMILY MEMBER"/>
    <property type="match status" value="1"/>
</dbReference>
<organism evidence="4 5">
    <name type="scientific">Cohnella rhizosphaerae</name>
    <dbReference type="NCBI Taxonomy" id="1457232"/>
    <lineage>
        <taxon>Bacteria</taxon>
        <taxon>Bacillati</taxon>
        <taxon>Bacillota</taxon>
        <taxon>Bacilli</taxon>
        <taxon>Bacillales</taxon>
        <taxon>Paenibacillaceae</taxon>
        <taxon>Cohnella</taxon>
    </lineage>
</organism>
<dbReference type="EMBL" id="JAPDIA010000003">
    <property type="protein sequence ID" value="MDG0810688.1"/>
    <property type="molecule type" value="Genomic_DNA"/>
</dbReference>
<evidence type="ECO:0000256" key="1">
    <source>
        <dbReference type="ARBA" id="ARBA00022801"/>
    </source>
</evidence>
<keyword evidence="5" id="KW-1185">Reference proteome</keyword>